<evidence type="ECO:0000313" key="1">
    <source>
        <dbReference type="EMBL" id="NMH64593.1"/>
    </source>
</evidence>
<keyword evidence="2" id="KW-1185">Reference proteome</keyword>
<name>A0A972FR18_9GAMM</name>
<organism evidence="1 2">
    <name type="scientific">Shewanella salipaludis</name>
    <dbReference type="NCBI Taxonomy" id="2723052"/>
    <lineage>
        <taxon>Bacteria</taxon>
        <taxon>Pseudomonadati</taxon>
        <taxon>Pseudomonadota</taxon>
        <taxon>Gammaproteobacteria</taxon>
        <taxon>Alteromonadales</taxon>
        <taxon>Shewanellaceae</taxon>
        <taxon>Shewanella</taxon>
    </lineage>
</organism>
<dbReference type="RefSeq" id="WP_169563259.1">
    <property type="nucleotide sequence ID" value="NZ_JAAXYH010000002.1"/>
</dbReference>
<gene>
    <name evidence="1" type="ORF">HC757_05345</name>
</gene>
<dbReference type="AlphaFoldDB" id="A0A972FR18"/>
<evidence type="ECO:0000313" key="2">
    <source>
        <dbReference type="Proteomes" id="UP000737113"/>
    </source>
</evidence>
<reference evidence="1" key="1">
    <citation type="submission" date="2020-04" db="EMBL/GenBank/DDBJ databases">
        <title>Description of Shewanella salipaludis sp. nov., isolated from a salt marsh.</title>
        <authorList>
            <person name="Park S."/>
            <person name="Yoon J.-H."/>
        </authorList>
    </citation>
    <scope>NUCLEOTIDE SEQUENCE</scope>
    <source>
        <strain evidence="1">SHSM-M6</strain>
    </source>
</reference>
<proteinExistence type="predicted"/>
<dbReference type="Proteomes" id="UP000737113">
    <property type="component" value="Unassembled WGS sequence"/>
</dbReference>
<protein>
    <submittedName>
        <fullName evidence="1">Uncharacterized protein</fullName>
    </submittedName>
</protein>
<comment type="caution">
    <text evidence="1">The sequence shown here is derived from an EMBL/GenBank/DDBJ whole genome shotgun (WGS) entry which is preliminary data.</text>
</comment>
<accession>A0A972FR18</accession>
<sequence length="152" mass="17142">MMNTYDKRLLSADMLEEAILKFKVSETDLDYIQCILLAGASIGITTPLLSEAQKKTSHENSAETAIKFREYSLGCTLNETERKEVFSGNLKFNKQTYNSLKHTGKGKKLAASDDLEIKADFREEAEELLWAAIEDFKNLPVSPEFLIENGKN</sequence>
<dbReference type="EMBL" id="JAAXYH010000002">
    <property type="protein sequence ID" value="NMH64593.1"/>
    <property type="molecule type" value="Genomic_DNA"/>
</dbReference>